<evidence type="ECO:0000313" key="2">
    <source>
        <dbReference type="EMBL" id="PON92272.1"/>
    </source>
</evidence>
<gene>
    <name evidence="2" type="ORF">TorRG33x02_119010</name>
</gene>
<dbReference type="InParanoid" id="A0A2P5F3D3"/>
<dbReference type="EMBL" id="JXTC01000067">
    <property type="protein sequence ID" value="PON92272.1"/>
    <property type="molecule type" value="Genomic_DNA"/>
</dbReference>
<feature type="region of interest" description="Disordered" evidence="1">
    <location>
        <begin position="100"/>
        <end position="120"/>
    </location>
</feature>
<name>A0A2P5F3D3_TREOI</name>
<feature type="compositionally biased region" description="Polar residues" evidence="1">
    <location>
        <begin position="110"/>
        <end position="120"/>
    </location>
</feature>
<comment type="caution">
    <text evidence="2">The sequence shown here is derived from an EMBL/GenBank/DDBJ whole genome shotgun (WGS) entry which is preliminary data.</text>
</comment>
<keyword evidence="3" id="KW-1185">Reference proteome</keyword>
<protein>
    <submittedName>
        <fullName evidence="2">Uncharacterized protein</fullName>
    </submittedName>
</protein>
<dbReference type="AlphaFoldDB" id="A0A2P5F3D3"/>
<dbReference type="Proteomes" id="UP000237000">
    <property type="component" value="Unassembled WGS sequence"/>
</dbReference>
<organism evidence="2 3">
    <name type="scientific">Trema orientale</name>
    <name type="common">Charcoal tree</name>
    <name type="synonym">Celtis orientalis</name>
    <dbReference type="NCBI Taxonomy" id="63057"/>
    <lineage>
        <taxon>Eukaryota</taxon>
        <taxon>Viridiplantae</taxon>
        <taxon>Streptophyta</taxon>
        <taxon>Embryophyta</taxon>
        <taxon>Tracheophyta</taxon>
        <taxon>Spermatophyta</taxon>
        <taxon>Magnoliopsida</taxon>
        <taxon>eudicotyledons</taxon>
        <taxon>Gunneridae</taxon>
        <taxon>Pentapetalae</taxon>
        <taxon>rosids</taxon>
        <taxon>fabids</taxon>
        <taxon>Rosales</taxon>
        <taxon>Cannabaceae</taxon>
        <taxon>Trema</taxon>
    </lineage>
</organism>
<dbReference type="OrthoDB" id="1751160at2759"/>
<dbReference type="STRING" id="63057.A0A2P5F3D3"/>
<proteinExistence type="predicted"/>
<reference evidence="3" key="1">
    <citation type="submission" date="2016-06" db="EMBL/GenBank/DDBJ databases">
        <title>Parallel loss of symbiosis genes in relatives of nitrogen-fixing non-legume Parasponia.</title>
        <authorList>
            <person name="Van Velzen R."/>
            <person name="Holmer R."/>
            <person name="Bu F."/>
            <person name="Rutten L."/>
            <person name="Van Zeijl A."/>
            <person name="Liu W."/>
            <person name="Santuari L."/>
            <person name="Cao Q."/>
            <person name="Sharma T."/>
            <person name="Shen D."/>
            <person name="Roswanjaya Y."/>
            <person name="Wardhani T."/>
            <person name="Kalhor M.S."/>
            <person name="Jansen J."/>
            <person name="Van den Hoogen J."/>
            <person name="Gungor B."/>
            <person name="Hartog M."/>
            <person name="Hontelez J."/>
            <person name="Verver J."/>
            <person name="Yang W.-C."/>
            <person name="Schijlen E."/>
            <person name="Repin R."/>
            <person name="Schilthuizen M."/>
            <person name="Schranz E."/>
            <person name="Heidstra R."/>
            <person name="Miyata K."/>
            <person name="Fedorova E."/>
            <person name="Kohlen W."/>
            <person name="Bisseling T."/>
            <person name="Smit S."/>
            <person name="Geurts R."/>
        </authorList>
    </citation>
    <scope>NUCLEOTIDE SEQUENCE [LARGE SCALE GENOMIC DNA]</scope>
    <source>
        <strain evidence="3">cv. RG33-2</strain>
    </source>
</reference>
<accession>A0A2P5F3D3</accession>
<sequence length="120" mass="13519">MKAQALKILYPEIFIKKCQGTSVVALSNLVVVVPDEVSTKKVYIKPGSLIIMLSCLRRILMSISSGVKDEDYDRGKRKKLRQSKHEFGGKNPFQEIASKKTKLKKAKMDSFSSGNQPFRI</sequence>
<evidence type="ECO:0000256" key="1">
    <source>
        <dbReference type="SAM" id="MobiDB-lite"/>
    </source>
</evidence>
<evidence type="ECO:0000313" key="3">
    <source>
        <dbReference type="Proteomes" id="UP000237000"/>
    </source>
</evidence>